<dbReference type="PANTHER" id="PTHR40465:SF1">
    <property type="entry name" value="DUF6534 DOMAIN-CONTAINING PROTEIN"/>
    <property type="match status" value="1"/>
</dbReference>
<protein>
    <submittedName>
        <fullName evidence="2">Uncharacterized protein</fullName>
    </submittedName>
</protein>
<dbReference type="Proteomes" id="UP001201163">
    <property type="component" value="Unassembled WGS sequence"/>
</dbReference>
<reference evidence="2" key="1">
    <citation type="submission" date="2022-01" db="EMBL/GenBank/DDBJ databases">
        <title>Comparative genomics reveals a dynamic genome evolution in the ectomycorrhizal milk-cap (Lactarius) mushrooms.</title>
        <authorList>
            <consortium name="DOE Joint Genome Institute"/>
            <person name="Lebreton A."/>
            <person name="Tang N."/>
            <person name="Kuo A."/>
            <person name="LaButti K."/>
            <person name="Drula E."/>
            <person name="Barry K."/>
            <person name="Clum A."/>
            <person name="Lipzen A."/>
            <person name="Mousain D."/>
            <person name="Ng V."/>
            <person name="Wang R."/>
            <person name="Wang X."/>
            <person name="Dai Y."/>
            <person name="Henrissat B."/>
            <person name="Grigoriev I.V."/>
            <person name="Guerin-Laguette A."/>
            <person name="Yu F."/>
            <person name="Martin F.M."/>
        </authorList>
    </citation>
    <scope>NUCLEOTIDE SEQUENCE</scope>
    <source>
        <strain evidence="2">QP</strain>
    </source>
</reference>
<dbReference type="PANTHER" id="PTHR40465">
    <property type="entry name" value="CHROMOSOME 1, WHOLE GENOME SHOTGUN SEQUENCE"/>
    <property type="match status" value="1"/>
</dbReference>
<proteinExistence type="predicted"/>
<name>A0AAD4QC11_9AGAM</name>
<dbReference type="EMBL" id="JAKELL010000042">
    <property type="protein sequence ID" value="KAH8988322.1"/>
    <property type="molecule type" value="Genomic_DNA"/>
</dbReference>
<feature type="transmembrane region" description="Helical" evidence="1">
    <location>
        <begin position="97"/>
        <end position="115"/>
    </location>
</feature>
<keyword evidence="3" id="KW-1185">Reference proteome</keyword>
<evidence type="ECO:0000313" key="2">
    <source>
        <dbReference type="EMBL" id="KAH8988322.1"/>
    </source>
</evidence>
<keyword evidence="1" id="KW-1133">Transmembrane helix</keyword>
<comment type="caution">
    <text evidence="2">The sequence shown here is derived from an EMBL/GenBank/DDBJ whole genome shotgun (WGS) entry which is preliminary data.</text>
</comment>
<evidence type="ECO:0000256" key="1">
    <source>
        <dbReference type="SAM" id="Phobius"/>
    </source>
</evidence>
<accession>A0AAD4QC11</accession>
<gene>
    <name evidence="2" type="ORF">EDB92DRAFT_1026486</name>
</gene>
<feature type="transmembrane region" description="Helical" evidence="1">
    <location>
        <begin position="70"/>
        <end position="90"/>
    </location>
</feature>
<keyword evidence="1" id="KW-0812">Transmembrane</keyword>
<keyword evidence="1" id="KW-0472">Membrane</keyword>
<evidence type="ECO:0000313" key="3">
    <source>
        <dbReference type="Proteomes" id="UP001201163"/>
    </source>
</evidence>
<sequence>MLYGVLMVQTYVYGYNFPDDGTPLKLLVYAVFLIETLQTALTGADLYYWFVSGFGNLAHLTSPYATPFDAPIIGAIVSLIVQFFFVYRIWVLSGRTSWLLCLVICLVGQFPYQYLVHNTSLPFRSLSSTQLPLLVGVSMYTYSRSSPVVGY</sequence>
<feature type="transmembrane region" description="Helical" evidence="1">
    <location>
        <begin position="26"/>
        <end position="50"/>
    </location>
</feature>
<dbReference type="AlphaFoldDB" id="A0AAD4QC11"/>
<organism evidence="2 3">
    <name type="scientific">Lactarius akahatsu</name>
    <dbReference type="NCBI Taxonomy" id="416441"/>
    <lineage>
        <taxon>Eukaryota</taxon>
        <taxon>Fungi</taxon>
        <taxon>Dikarya</taxon>
        <taxon>Basidiomycota</taxon>
        <taxon>Agaricomycotina</taxon>
        <taxon>Agaricomycetes</taxon>
        <taxon>Russulales</taxon>
        <taxon>Russulaceae</taxon>
        <taxon>Lactarius</taxon>
    </lineage>
</organism>